<comment type="caution">
    <text evidence="3">The sequence shown here is derived from an EMBL/GenBank/DDBJ whole genome shotgun (WGS) entry which is preliminary data.</text>
</comment>
<accession>A0A0F9VFU3</accession>
<evidence type="ECO:0008006" key="4">
    <source>
        <dbReference type="Google" id="ProtNLM"/>
    </source>
</evidence>
<organism evidence="3">
    <name type="scientific">marine sediment metagenome</name>
    <dbReference type="NCBI Taxonomy" id="412755"/>
    <lineage>
        <taxon>unclassified sequences</taxon>
        <taxon>metagenomes</taxon>
        <taxon>ecological metagenomes</taxon>
    </lineage>
</organism>
<keyword evidence="2" id="KW-1133">Transmembrane helix</keyword>
<feature type="coiled-coil region" evidence="1">
    <location>
        <begin position="42"/>
        <end position="69"/>
    </location>
</feature>
<feature type="transmembrane region" description="Helical" evidence="2">
    <location>
        <begin position="6"/>
        <end position="27"/>
    </location>
</feature>
<gene>
    <name evidence="3" type="ORF">LCGC14_0489470</name>
</gene>
<dbReference type="EMBL" id="LAZR01000547">
    <property type="protein sequence ID" value="KKN64678.1"/>
    <property type="molecule type" value="Genomic_DNA"/>
</dbReference>
<keyword evidence="1" id="KW-0175">Coiled coil</keyword>
<proteinExistence type="predicted"/>
<name>A0A0F9VFU3_9ZZZZ</name>
<sequence>MEGKIAWLIILSFGMLIQALIMALKIIREKSVKKNNPYGERMATLEEAVENLEKRMDRIEDKINKKYKSK</sequence>
<dbReference type="AlphaFoldDB" id="A0A0F9VFU3"/>
<evidence type="ECO:0000256" key="1">
    <source>
        <dbReference type="SAM" id="Coils"/>
    </source>
</evidence>
<keyword evidence="2" id="KW-0472">Membrane</keyword>
<keyword evidence="2" id="KW-0812">Transmembrane</keyword>
<evidence type="ECO:0000256" key="2">
    <source>
        <dbReference type="SAM" id="Phobius"/>
    </source>
</evidence>
<protein>
    <recommendedName>
        <fullName evidence="4">Phage shock protein B</fullName>
    </recommendedName>
</protein>
<reference evidence="3" key="1">
    <citation type="journal article" date="2015" name="Nature">
        <title>Complex archaea that bridge the gap between prokaryotes and eukaryotes.</title>
        <authorList>
            <person name="Spang A."/>
            <person name="Saw J.H."/>
            <person name="Jorgensen S.L."/>
            <person name="Zaremba-Niedzwiedzka K."/>
            <person name="Martijn J."/>
            <person name="Lind A.E."/>
            <person name="van Eijk R."/>
            <person name="Schleper C."/>
            <person name="Guy L."/>
            <person name="Ettema T.J."/>
        </authorList>
    </citation>
    <scope>NUCLEOTIDE SEQUENCE</scope>
</reference>
<evidence type="ECO:0000313" key="3">
    <source>
        <dbReference type="EMBL" id="KKN64678.1"/>
    </source>
</evidence>